<feature type="binding site" evidence="10">
    <location>
        <position position="412"/>
    </location>
    <ligand>
        <name>substrate</name>
    </ligand>
</feature>
<comment type="function">
    <text evidence="10">Catalyzes two activities which are involved in the cyclic version of arginine biosynthesis: the synthesis of N-acetylglutamate from glutamate and acetyl-CoA as the acetyl donor, and of ornithine by transacetylation between N(2)-acetylornithine and glutamate.</text>
</comment>
<keyword evidence="5 10" id="KW-0055">Arginine biosynthesis</keyword>
<keyword evidence="8 10" id="KW-0511">Multifunctional enzyme</keyword>
<feature type="binding site" evidence="10">
    <location>
        <position position="159"/>
    </location>
    <ligand>
        <name>substrate</name>
    </ligand>
</feature>
<comment type="pathway">
    <text evidence="10">Amino-acid biosynthesis; L-arginine biosynthesis; N(2)-acetyl-L-ornithine from L-glutamate: step 1/4.</text>
</comment>
<evidence type="ECO:0000256" key="9">
    <source>
        <dbReference type="ARBA" id="ARBA00023315"/>
    </source>
</evidence>
<dbReference type="SUPFAM" id="SSF56266">
    <property type="entry name" value="DmpA/ArgJ-like"/>
    <property type="match status" value="1"/>
</dbReference>
<organism evidence="11 12">
    <name type="scientific">Iodidimonas nitroreducens</name>
    <dbReference type="NCBI Taxonomy" id="1236968"/>
    <lineage>
        <taxon>Bacteria</taxon>
        <taxon>Pseudomonadati</taxon>
        <taxon>Pseudomonadota</taxon>
        <taxon>Alphaproteobacteria</taxon>
        <taxon>Iodidimonadales</taxon>
        <taxon>Iodidimonadaceae</taxon>
        <taxon>Iodidimonas</taxon>
    </lineage>
</organism>
<feature type="chain" id="PRO_5023218005" description="Arginine biosynthesis bifunctional protein ArgJ alpha chain" evidence="10">
    <location>
        <begin position="1"/>
        <end position="195"/>
    </location>
</feature>
<dbReference type="NCBIfam" id="NF003802">
    <property type="entry name" value="PRK05388.1"/>
    <property type="match status" value="1"/>
</dbReference>
<dbReference type="EC" id="2.3.1.35" evidence="10"/>
<comment type="subcellular location">
    <subcellularLocation>
        <location evidence="1 10">Cytoplasm</location>
    </subcellularLocation>
</comment>
<feature type="site" description="Cleavage; by autolysis" evidence="10">
    <location>
        <begin position="195"/>
        <end position="196"/>
    </location>
</feature>
<dbReference type="EMBL" id="BKCN01000001">
    <property type="protein sequence ID" value="GER02588.1"/>
    <property type="molecule type" value="Genomic_DNA"/>
</dbReference>
<evidence type="ECO:0000256" key="10">
    <source>
        <dbReference type="HAMAP-Rule" id="MF_01106"/>
    </source>
</evidence>
<dbReference type="InterPro" id="IPR016117">
    <property type="entry name" value="ArgJ-like_dom_sf"/>
</dbReference>
<dbReference type="GO" id="GO:0006592">
    <property type="term" value="P:ornithine biosynthetic process"/>
    <property type="evidence" value="ECO:0007669"/>
    <property type="project" value="TreeGrafter"/>
</dbReference>
<evidence type="ECO:0000256" key="5">
    <source>
        <dbReference type="ARBA" id="ARBA00022571"/>
    </source>
</evidence>
<dbReference type="PANTHER" id="PTHR23100:SF0">
    <property type="entry name" value="ARGININE BIOSYNTHESIS BIFUNCTIONAL PROTEIN ARGJ, MITOCHONDRIAL"/>
    <property type="match status" value="1"/>
</dbReference>
<evidence type="ECO:0000313" key="11">
    <source>
        <dbReference type="EMBL" id="GER02588.1"/>
    </source>
</evidence>
<dbReference type="Gene3D" id="3.10.20.340">
    <property type="entry name" value="ArgJ beta chain, C-terminal domain"/>
    <property type="match status" value="1"/>
</dbReference>
<keyword evidence="4 10" id="KW-0963">Cytoplasm</keyword>
<evidence type="ECO:0000256" key="8">
    <source>
        <dbReference type="ARBA" id="ARBA00023268"/>
    </source>
</evidence>
<evidence type="ECO:0000313" key="12">
    <source>
        <dbReference type="Proteomes" id="UP000324996"/>
    </source>
</evidence>
<dbReference type="AlphaFoldDB" id="A0A5A7N397"/>
<keyword evidence="10" id="KW-0028">Amino-acid biosynthesis</keyword>
<feature type="binding site" evidence="10">
    <location>
        <position position="185"/>
    </location>
    <ligand>
        <name>substrate</name>
    </ligand>
</feature>
<feature type="binding site" evidence="10">
    <location>
        <position position="284"/>
    </location>
    <ligand>
        <name>substrate</name>
    </ligand>
</feature>
<accession>A0A5A7N397</accession>
<keyword evidence="9 10" id="KW-0012">Acyltransferase</keyword>
<dbReference type="HAMAP" id="MF_01106">
    <property type="entry name" value="ArgJ"/>
    <property type="match status" value="1"/>
</dbReference>
<dbReference type="Proteomes" id="UP000324996">
    <property type="component" value="Unassembled WGS sequence"/>
</dbReference>
<dbReference type="EC" id="2.3.1.1" evidence="10"/>
<feature type="site" description="Involved in the stabilization of negative charge on the oxyanion by the formation of the oxyanion hole" evidence="10">
    <location>
        <position position="125"/>
    </location>
</feature>
<evidence type="ECO:0000256" key="6">
    <source>
        <dbReference type="ARBA" id="ARBA00022679"/>
    </source>
</evidence>
<dbReference type="GO" id="GO:0006526">
    <property type="term" value="P:L-arginine biosynthetic process"/>
    <property type="evidence" value="ECO:0007669"/>
    <property type="project" value="UniProtKB-UniRule"/>
</dbReference>
<evidence type="ECO:0000256" key="2">
    <source>
        <dbReference type="ARBA" id="ARBA00006774"/>
    </source>
</evidence>
<dbReference type="RefSeq" id="WP_042088384.1">
    <property type="nucleotide sequence ID" value="NZ_BKCN01000001.1"/>
</dbReference>
<comment type="catalytic activity">
    <reaction evidence="10">
        <text>L-glutamate + acetyl-CoA = N-acetyl-L-glutamate + CoA + H(+)</text>
        <dbReference type="Rhea" id="RHEA:24292"/>
        <dbReference type="ChEBI" id="CHEBI:15378"/>
        <dbReference type="ChEBI" id="CHEBI:29985"/>
        <dbReference type="ChEBI" id="CHEBI:44337"/>
        <dbReference type="ChEBI" id="CHEBI:57287"/>
        <dbReference type="ChEBI" id="CHEBI:57288"/>
        <dbReference type="EC" id="2.3.1.1"/>
    </reaction>
</comment>
<comment type="caution">
    <text evidence="11">The sequence shown here is derived from an EMBL/GenBank/DDBJ whole genome shotgun (WGS) entry which is preliminary data.</text>
</comment>
<dbReference type="InterPro" id="IPR042195">
    <property type="entry name" value="ArgJ_beta_C"/>
</dbReference>
<evidence type="ECO:0000256" key="3">
    <source>
        <dbReference type="ARBA" id="ARBA00011475"/>
    </source>
</evidence>
<feature type="site" description="Involved in the stabilization of negative charge on the oxyanion by the formation of the oxyanion hole" evidence="10">
    <location>
        <position position="124"/>
    </location>
</feature>
<dbReference type="FunFam" id="3.10.20.340:FF:000003">
    <property type="entry name" value="Arginine biosynthesis bifunctional protein ArgJ"/>
    <property type="match status" value="1"/>
</dbReference>
<feature type="binding site" evidence="10">
    <location>
        <position position="407"/>
    </location>
    <ligand>
        <name>substrate</name>
    </ligand>
</feature>
<dbReference type="UniPathway" id="UPA00068">
    <property type="reaction ID" value="UER00106"/>
</dbReference>
<dbReference type="GO" id="GO:0004042">
    <property type="term" value="F:L-glutamate N-acetyltransferase activity"/>
    <property type="evidence" value="ECO:0007669"/>
    <property type="project" value="UniProtKB-UniRule"/>
</dbReference>
<comment type="similarity">
    <text evidence="2 10">Belongs to the ArgJ family.</text>
</comment>
<comment type="pathway">
    <text evidence="10">Amino-acid biosynthesis; L-arginine biosynthesis; L-ornithine and N-acetyl-L-glutamate from L-glutamate and N(2)-acetyl-L-ornithine (cyclic): step 1/1.</text>
</comment>
<comment type="subunit">
    <text evidence="3 10">Heterotetramer of two alpha and two beta chains.</text>
</comment>
<dbReference type="Gene3D" id="3.60.70.12">
    <property type="entry name" value="L-amino peptidase D-ALA esterase/amidase"/>
    <property type="match status" value="1"/>
</dbReference>
<dbReference type="CDD" id="cd02152">
    <property type="entry name" value="OAT"/>
    <property type="match status" value="1"/>
</dbReference>
<keyword evidence="6 10" id="KW-0808">Transferase</keyword>
<comment type="catalytic activity">
    <reaction evidence="10">
        <text>N(2)-acetyl-L-ornithine + L-glutamate = N-acetyl-L-glutamate + L-ornithine</text>
        <dbReference type="Rhea" id="RHEA:15349"/>
        <dbReference type="ChEBI" id="CHEBI:29985"/>
        <dbReference type="ChEBI" id="CHEBI:44337"/>
        <dbReference type="ChEBI" id="CHEBI:46911"/>
        <dbReference type="ChEBI" id="CHEBI:57805"/>
        <dbReference type="EC" id="2.3.1.35"/>
    </reaction>
</comment>
<feature type="chain" id="PRO_5023218004" description="Arginine biosynthesis bifunctional protein ArgJ beta chain" evidence="10">
    <location>
        <begin position="196"/>
        <end position="412"/>
    </location>
</feature>
<feature type="active site" description="Nucleophile" evidence="10">
    <location>
        <position position="196"/>
    </location>
</feature>
<dbReference type="InterPro" id="IPR002813">
    <property type="entry name" value="Arg_biosynth_ArgJ"/>
</dbReference>
<protein>
    <recommendedName>
        <fullName evidence="10">Arginine biosynthesis bifunctional protein ArgJ</fullName>
    </recommendedName>
    <domain>
        <recommendedName>
            <fullName evidence="10">Glutamate N-acetyltransferase</fullName>
            <ecNumber evidence="10">2.3.1.35</ecNumber>
        </recommendedName>
        <alternativeName>
            <fullName evidence="10">Ornithine acetyltransferase</fullName>
            <shortName evidence="10">OATase</shortName>
        </alternativeName>
        <alternativeName>
            <fullName evidence="10">Ornithine transacetylase</fullName>
        </alternativeName>
    </domain>
    <domain>
        <recommendedName>
            <fullName evidence="10">Amino-acid acetyltransferase</fullName>
            <ecNumber evidence="10">2.3.1.1</ecNumber>
        </recommendedName>
        <alternativeName>
            <fullName evidence="10">N-acetylglutamate synthase</fullName>
            <shortName evidence="10">AGSase</shortName>
        </alternativeName>
    </domain>
    <component>
        <recommendedName>
            <fullName evidence="10">Arginine biosynthesis bifunctional protein ArgJ alpha chain</fullName>
        </recommendedName>
    </component>
    <component>
        <recommendedName>
            <fullName evidence="10">Arginine biosynthesis bifunctional protein ArgJ beta chain</fullName>
        </recommendedName>
    </component>
</protein>
<proteinExistence type="inferred from homology"/>
<evidence type="ECO:0000256" key="7">
    <source>
        <dbReference type="ARBA" id="ARBA00022813"/>
    </source>
</evidence>
<dbReference type="NCBIfam" id="TIGR00120">
    <property type="entry name" value="ArgJ"/>
    <property type="match status" value="1"/>
</dbReference>
<sequence>MAVLARSPLAPDHFPDLPPVPGIAFAVAETGARYKGRVDLLAIRAEKPIPAAGVFTRSLMPSAAVDWCKSVLPDGAGHLAGILVNAGNANAFTGKAGALCNETLARAYAAHLGCTPDAIALASTGVIGEPLDPAPLLAALPGLAFNSADWEQAARAISTTDTFPKGASARARIDGDEVVITGIAKGSGMIQPDMATMLGFICTNAAIAPEALIDLLREAVGQSFNRITVDSDTSTSDSILMLASGCGVTHAPISRADDPRLDDFRRQLKAVLIDLAHQVVRDGEGAQKFITIRITGAESESAAQIIGFAIANSPLIKTAIAGCDPNWGRIIMAVGKSGQKADRDRLKIWLGDQLVAEDGARHPAYSEAIAASHMRGQNIAIHVDVAVGEGAATVWTCDLTHGYISINADYRS</sequence>
<reference evidence="11 12" key="1">
    <citation type="submission" date="2019-09" db="EMBL/GenBank/DDBJ databases">
        <title>NBRP : Genome information of microbial organism related human and environment.</title>
        <authorList>
            <person name="Hattori M."/>
            <person name="Oshima K."/>
            <person name="Inaba H."/>
            <person name="Suda W."/>
            <person name="Sakamoto M."/>
            <person name="Iino T."/>
            <person name="Kitahara M."/>
            <person name="Oshida Y."/>
            <person name="Iida T."/>
            <person name="Kudo T."/>
            <person name="Itoh T."/>
            <person name="Ohkuma M."/>
        </authorList>
    </citation>
    <scope>NUCLEOTIDE SEQUENCE [LARGE SCALE GENOMIC DNA]</scope>
    <source>
        <strain evidence="11 12">Q-1</strain>
    </source>
</reference>
<feature type="binding site" evidence="10">
    <location>
        <position position="196"/>
    </location>
    <ligand>
        <name>substrate</name>
    </ligand>
</feature>
<dbReference type="Pfam" id="PF01960">
    <property type="entry name" value="ArgJ"/>
    <property type="match status" value="1"/>
</dbReference>
<name>A0A5A7N397_9PROT</name>
<evidence type="ECO:0000256" key="4">
    <source>
        <dbReference type="ARBA" id="ARBA00022490"/>
    </source>
</evidence>
<dbReference type="PANTHER" id="PTHR23100">
    <property type="entry name" value="ARGININE BIOSYNTHESIS BIFUNCTIONAL PROTEIN ARGJ"/>
    <property type="match status" value="1"/>
</dbReference>
<keyword evidence="12" id="KW-1185">Reference proteome</keyword>
<evidence type="ECO:0000256" key="1">
    <source>
        <dbReference type="ARBA" id="ARBA00004496"/>
    </source>
</evidence>
<keyword evidence="7 10" id="KW-0068">Autocatalytic cleavage</keyword>
<dbReference type="GO" id="GO:0004358">
    <property type="term" value="F:L-glutamate N-acetyltransferase activity, acting on acetyl-L-ornithine as donor"/>
    <property type="evidence" value="ECO:0007669"/>
    <property type="project" value="UniProtKB-UniRule"/>
</dbReference>
<gene>
    <name evidence="10 11" type="primary">argJ</name>
    <name evidence="11" type="ORF">JCM17846_02700</name>
</gene>
<dbReference type="GO" id="GO:0005737">
    <property type="term" value="C:cytoplasm"/>
    <property type="evidence" value="ECO:0007669"/>
    <property type="project" value="UniProtKB-SubCell"/>
</dbReference>